<dbReference type="SMART" id="SM00614">
    <property type="entry name" value="ZnF_BED"/>
    <property type="match status" value="1"/>
</dbReference>
<sequence>MASAGEEAESGILVPKRNSTSVIWQYFGFSAADEHQTRVLCKTCRAKIATSNGNTTNLYRHHRVHHVNLHDECIAKKSTETFAGSDSCAKQTTIAAAFASVTPYDRSSRRHKEITSAVTHYIAKDMVPVNTVTKDSFKSLLRTMDRRYVFPSRTYFNQVAIPNLYTECKDKVLKGLENVEYYATTTDMWSSRTTEPYMSLTVHFVNGNFELKSRCLQTAYFPTDHTGENIAMGLKDCLSSWGLKEEAQTCITTDNATNMIKAMELNQWTRLQCFGHRLHLAIENAVKDDPRVKRATGLCKQVVGVFSHSWKKRRH</sequence>
<organism evidence="8 9">
    <name type="scientific">Coilia grayii</name>
    <name type="common">Gray's grenadier anchovy</name>
    <dbReference type="NCBI Taxonomy" id="363190"/>
    <lineage>
        <taxon>Eukaryota</taxon>
        <taxon>Metazoa</taxon>
        <taxon>Chordata</taxon>
        <taxon>Craniata</taxon>
        <taxon>Vertebrata</taxon>
        <taxon>Euteleostomi</taxon>
        <taxon>Actinopterygii</taxon>
        <taxon>Neopterygii</taxon>
        <taxon>Teleostei</taxon>
        <taxon>Clupei</taxon>
        <taxon>Clupeiformes</taxon>
        <taxon>Clupeoidei</taxon>
        <taxon>Engraulidae</taxon>
        <taxon>Coilinae</taxon>
        <taxon>Coilia</taxon>
    </lineage>
</organism>
<evidence type="ECO:0000256" key="3">
    <source>
        <dbReference type="ARBA" id="ARBA00022833"/>
    </source>
</evidence>
<accession>A0ABD1KTW8</accession>
<keyword evidence="3" id="KW-0862">Zinc</keyword>
<name>A0ABD1KTW8_9TELE</name>
<keyword evidence="1" id="KW-0479">Metal-binding</keyword>
<feature type="domain" description="BED-type" evidence="7">
    <location>
        <begin position="18"/>
        <end position="73"/>
    </location>
</feature>
<dbReference type="AlphaFoldDB" id="A0ABD1KTW8"/>
<evidence type="ECO:0000313" key="9">
    <source>
        <dbReference type="Proteomes" id="UP001591681"/>
    </source>
</evidence>
<protein>
    <recommendedName>
        <fullName evidence="7">BED-type domain-containing protein</fullName>
    </recommendedName>
</protein>
<dbReference type="SUPFAM" id="SSF53098">
    <property type="entry name" value="Ribonuclease H-like"/>
    <property type="match status" value="1"/>
</dbReference>
<evidence type="ECO:0000313" key="8">
    <source>
        <dbReference type="EMBL" id="KAL2102614.1"/>
    </source>
</evidence>
<keyword evidence="4" id="KW-0805">Transcription regulation</keyword>
<dbReference type="Proteomes" id="UP001591681">
    <property type="component" value="Unassembled WGS sequence"/>
</dbReference>
<keyword evidence="9" id="KW-1185">Reference proteome</keyword>
<evidence type="ECO:0000259" key="7">
    <source>
        <dbReference type="PROSITE" id="PS50808"/>
    </source>
</evidence>
<evidence type="ECO:0000256" key="4">
    <source>
        <dbReference type="ARBA" id="ARBA00023015"/>
    </source>
</evidence>
<dbReference type="Pfam" id="PF02892">
    <property type="entry name" value="zf-BED"/>
    <property type="match status" value="1"/>
</dbReference>
<dbReference type="GO" id="GO:0008270">
    <property type="term" value="F:zinc ion binding"/>
    <property type="evidence" value="ECO:0007669"/>
    <property type="project" value="UniProtKB-KW"/>
</dbReference>
<dbReference type="SUPFAM" id="SSF57667">
    <property type="entry name" value="beta-beta-alpha zinc fingers"/>
    <property type="match status" value="1"/>
</dbReference>
<dbReference type="InterPro" id="IPR036236">
    <property type="entry name" value="Znf_C2H2_sf"/>
</dbReference>
<dbReference type="EMBL" id="JBHFQA010000002">
    <property type="protein sequence ID" value="KAL2102614.1"/>
    <property type="molecule type" value="Genomic_DNA"/>
</dbReference>
<evidence type="ECO:0000256" key="1">
    <source>
        <dbReference type="ARBA" id="ARBA00022723"/>
    </source>
</evidence>
<evidence type="ECO:0000256" key="2">
    <source>
        <dbReference type="ARBA" id="ARBA00022771"/>
    </source>
</evidence>
<reference evidence="8 9" key="1">
    <citation type="submission" date="2024-09" db="EMBL/GenBank/DDBJ databases">
        <title>A chromosome-level genome assembly of Gray's grenadier anchovy, Coilia grayii.</title>
        <authorList>
            <person name="Fu Z."/>
        </authorList>
    </citation>
    <scope>NUCLEOTIDE SEQUENCE [LARGE SCALE GENOMIC DNA]</scope>
    <source>
        <strain evidence="8">G4</strain>
        <tissue evidence="8">Muscle</tissue>
    </source>
</reference>
<dbReference type="PANTHER" id="PTHR46481">
    <property type="entry name" value="ZINC FINGER BED DOMAIN-CONTAINING PROTEIN 4"/>
    <property type="match status" value="1"/>
</dbReference>
<dbReference type="InterPro" id="IPR003656">
    <property type="entry name" value="Znf_BED"/>
</dbReference>
<evidence type="ECO:0000256" key="6">
    <source>
        <dbReference type="PROSITE-ProRule" id="PRU00027"/>
    </source>
</evidence>
<dbReference type="InterPro" id="IPR012337">
    <property type="entry name" value="RNaseH-like_sf"/>
</dbReference>
<comment type="caution">
    <text evidence="8">The sequence shown here is derived from an EMBL/GenBank/DDBJ whole genome shotgun (WGS) entry which is preliminary data.</text>
</comment>
<dbReference type="PROSITE" id="PS50808">
    <property type="entry name" value="ZF_BED"/>
    <property type="match status" value="1"/>
</dbReference>
<proteinExistence type="predicted"/>
<evidence type="ECO:0000256" key="5">
    <source>
        <dbReference type="ARBA" id="ARBA00023163"/>
    </source>
</evidence>
<dbReference type="PANTHER" id="PTHR46481:SF9">
    <property type="entry name" value="ZINC FINGER BED DOMAIN-CONTAINING PROTEIN 1-LIKE"/>
    <property type="match status" value="1"/>
</dbReference>
<gene>
    <name evidence="8" type="ORF">ACEWY4_001782</name>
</gene>
<keyword evidence="5" id="KW-0804">Transcription</keyword>
<dbReference type="SUPFAM" id="SSF140996">
    <property type="entry name" value="Hermes dimerisation domain"/>
    <property type="match status" value="1"/>
</dbReference>
<dbReference type="InterPro" id="IPR052035">
    <property type="entry name" value="ZnF_BED_domain_contain"/>
</dbReference>
<keyword evidence="2 6" id="KW-0863">Zinc-finger</keyword>